<keyword evidence="4" id="KW-1185">Reference proteome</keyword>
<dbReference type="InterPro" id="IPR001810">
    <property type="entry name" value="F-box_dom"/>
</dbReference>
<dbReference type="EMBL" id="MU003694">
    <property type="protein sequence ID" value="KAF2815395.1"/>
    <property type="molecule type" value="Genomic_DNA"/>
</dbReference>
<reference evidence="5" key="3">
    <citation type="submission" date="2025-04" db="UniProtKB">
        <authorList>
            <consortium name="RefSeq"/>
        </authorList>
    </citation>
    <scope>IDENTIFICATION</scope>
    <source>
        <strain evidence="5">CBS 304.34</strain>
    </source>
</reference>
<gene>
    <name evidence="3 5" type="ORF">BDZ99DRAFT_459274</name>
</gene>
<evidence type="ECO:0000313" key="5">
    <source>
        <dbReference type="RefSeq" id="XP_033582359.1"/>
    </source>
</evidence>
<sequence length="170" mass="18693">MESLAQTGDPGVDDTDSSDAKAPCASSITIPSRSASEREGLEKLPPELLLLVAKSLGTQDLRNFRLVSRQLEPIAAGVLFFTIAVTISSDRSAVRAIPLLNSKLSGSAHEVRFNFYLPPSIPLTEVRDFAFRLFIRQYKIVRQLTKLLSCSLDTAVRSALYIVFRVSKAH</sequence>
<proteinExistence type="predicted"/>
<evidence type="ECO:0000259" key="2">
    <source>
        <dbReference type="PROSITE" id="PS50181"/>
    </source>
</evidence>
<organism evidence="3">
    <name type="scientific">Mytilinidion resinicola</name>
    <dbReference type="NCBI Taxonomy" id="574789"/>
    <lineage>
        <taxon>Eukaryota</taxon>
        <taxon>Fungi</taxon>
        <taxon>Dikarya</taxon>
        <taxon>Ascomycota</taxon>
        <taxon>Pezizomycotina</taxon>
        <taxon>Dothideomycetes</taxon>
        <taxon>Pleosporomycetidae</taxon>
        <taxon>Mytilinidiales</taxon>
        <taxon>Mytilinidiaceae</taxon>
        <taxon>Mytilinidion</taxon>
    </lineage>
</organism>
<dbReference type="Pfam" id="PF00646">
    <property type="entry name" value="F-box"/>
    <property type="match status" value="1"/>
</dbReference>
<feature type="domain" description="F-box" evidence="2">
    <location>
        <begin position="38"/>
        <end position="84"/>
    </location>
</feature>
<dbReference type="Proteomes" id="UP000504636">
    <property type="component" value="Unplaced"/>
</dbReference>
<name>A0A6A6Z5D4_9PEZI</name>
<dbReference type="GeneID" id="54460021"/>
<reference evidence="5" key="2">
    <citation type="submission" date="2020-04" db="EMBL/GenBank/DDBJ databases">
        <authorList>
            <consortium name="NCBI Genome Project"/>
        </authorList>
    </citation>
    <scope>NUCLEOTIDE SEQUENCE</scope>
    <source>
        <strain evidence="5">CBS 304.34</strain>
    </source>
</reference>
<dbReference type="RefSeq" id="XP_033582359.1">
    <property type="nucleotide sequence ID" value="XM_033719128.1"/>
</dbReference>
<dbReference type="PROSITE" id="PS50181">
    <property type="entry name" value="FBOX"/>
    <property type="match status" value="1"/>
</dbReference>
<feature type="region of interest" description="Disordered" evidence="1">
    <location>
        <begin position="1"/>
        <end position="39"/>
    </location>
</feature>
<evidence type="ECO:0000313" key="3">
    <source>
        <dbReference type="EMBL" id="KAF2815395.1"/>
    </source>
</evidence>
<evidence type="ECO:0000313" key="4">
    <source>
        <dbReference type="Proteomes" id="UP000504636"/>
    </source>
</evidence>
<dbReference type="SUPFAM" id="SSF81383">
    <property type="entry name" value="F-box domain"/>
    <property type="match status" value="1"/>
</dbReference>
<dbReference type="InterPro" id="IPR036047">
    <property type="entry name" value="F-box-like_dom_sf"/>
</dbReference>
<reference evidence="3 5" key="1">
    <citation type="journal article" date="2020" name="Stud. Mycol.">
        <title>101 Dothideomycetes genomes: a test case for predicting lifestyles and emergence of pathogens.</title>
        <authorList>
            <person name="Haridas S."/>
            <person name="Albert R."/>
            <person name="Binder M."/>
            <person name="Bloem J."/>
            <person name="Labutti K."/>
            <person name="Salamov A."/>
            <person name="Andreopoulos B."/>
            <person name="Baker S."/>
            <person name="Barry K."/>
            <person name="Bills G."/>
            <person name="Bluhm B."/>
            <person name="Cannon C."/>
            <person name="Castanera R."/>
            <person name="Culley D."/>
            <person name="Daum C."/>
            <person name="Ezra D."/>
            <person name="Gonzalez J."/>
            <person name="Henrissat B."/>
            <person name="Kuo A."/>
            <person name="Liang C."/>
            <person name="Lipzen A."/>
            <person name="Lutzoni F."/>
            <person name="Magnuson J."/>
            <person name="Mondo S."/>
            <person name="Nolan M."/>
            <person name="Ohm R."/>
            <person name="Pangilinan J."/>
            <person name="Park H.-J."/>
            <person name="Ramirez L."/>
            <person name="Alfaro M."/>
            <person name="Sun H."/>
            <person name="Tritt A."/>
            <person name="Yoshinaga Y."/>
            <person name="Zwiers L.-H."/>
            <person name="Turgeon B."/>
            <person name="Goodwin S."/>
            <person name="Spatafora J."/>
            <person name="Crous P."/>
            <person name="Grigoriev I."/>
        </authorList>
    </citation>
    <scope>NUCLEOTIDE SEQUENCE</scope>
    <source>
        <strain evidence="3 5">CBS 304.34</strain>
    </source>
</reference>
<dbReference type="AlphaFoldDB" id="A0A6A6Z5D4"/>
<accession>A0A6A6Z5D4</accession>
<evidence type="ECO:0000256" key="1">
    <source>
        <dbReference type="SAM" id="MobiDB-lite"/>
    </source>
</evidence>
<protein>
    <recommendedName>
        <fullName evidence="2">F-box domain-containing protein</fullName>
    </recommendedName>
</protein>